<evidence type="ECO:0000256" key="1">
    <source>
        <dbReference type="SAM" id="Phobius"/>
    </source>
</evidence>
<comment type="caution">
    <text evidence="3">The sequence shown here is derived from an EMBL/GenBank/DDBJ whole genome shotgun (WGS) entry which is preliminary data.</text>
</comment>
<feature type="transmembrane region" description="Helical" evidence="1">
    <location>
        <begin position="39"/>
        <end position="65"/>
    </location>
</feature>
<evidence type="ECO:0000256" key="2">
    <source>
        <dbReference type="SAM" id="SignalP"/>
    </source>
</evidence>
<keyword evidence="1" id="KW-1133">Transmembrane helix</keyword>
<proteinExistence type="predicted"/>
<sequence length="135" mass="13051">MDPIKALRLSAVLLLCAAGTAQAQSDLSAASSGLSLLPVAVSVGAAGGVLAAGSALVVVSVTVVAEGTVWVLERVSDGVRFSVRVTGQAVGGASVAVGTACVVTATVGGQILSAAGRVIAFIPNEIGERCCTTSA</sequence>
<feature type="signal peptide" evidence="2">
    <location>
        <begin position="1"/>
        <end position="23"/>
    </location>
</feature>
<name>A0ABU5DHW5_9BURK</name>
<evidence type="ECO:0000313" key="4">
    <source>
        <dbReference type="Proteomes" id="UP001285263"/>
    </source>
</evidence>
<keyword evidence="2" id="KW-0732">Signal</keyword>
<feature type="chain" id="PRO_5046118828" evidence="2">
    <location>
        <begin position="24"/>
        <end position="135"/>
    </location>
</feature>
<dbReference type="Proteomes" id="UP001285263">
    <property type="component" value="Unassembled WGS sequence"/>
</dbReference>
<accession>A0ABU5DHW5</accession>
<protein>
    <submittedName>
        <fullName evidence="3">Uncharacterized protein</fullName>
    </submittedName>
</protein>
<keyword evidence="1" id="KW-0472">Membrane</keyword>
<organism evidence="3 4">
    <name type="scientific">Roseateles agri</name>
    <dbReference type="NCBI Taxonomy" id="3098619"/>
    <lineage>
        <taxon>Bacteria</taxon>
        <taxon>Pseudomonadati</taxon>
        <taxon>Pseudomonadota</taxon>
        <taxon>Betaproteobacteria</taxon>
        <taxon>Burkholderiales</taxon>
        <taxon>Sphaerotilaceae</taxon>
        <taxon>Roseateles</taxon>
    </lineage>
</organism>
<keyword evidence="4" id="KW-1185">Reference proteome</keyword>
<evidence type="ECO:0000313" key="3">
    <source>
        <dbReference type="EMBL" id="MDY0744717.1"/>
    </source>
</evidence>
<keyword evidence="1" id="KW-0812">Transmembrane</keyword>
<dbReference type="RefSeq" id="WP_320422629.1">
    <property type="nucleotide sequence ID" value="NZ_JAXCLA010000003.1"/>
</dbReference>
<gene>
    <name evidence="3" type="ORF">SNE35_09370</name>
</gene>
<dbReference type="EMBL" id="JAXCLA010000003">
    <property type="protein sequence ID" value="MDY0744717.1"/>
    <property type="molecule type" value="Genomic_DNA"/>
</dbReference>
<reference evidence="3 4" key="1">
    <citation type="submission" date="2023-11" db="EMBL/GenBank/DDBJ databases">
        <title>Paucibacter sp. nov., isolated from fresh soil in Korea.</title>
        <authorList>
            <person name="Le N.T.T."/>
        </authorList>
    </citation>
    <scope>NUCLEOTIDE SEQUENCE [LARGE SCALE GENOMIC DNA]</scope>
    <source>
        <strain evidence="3 4">R3-3</strain>
    </source>
</reference>